<name>A0A5C6E809_9BACT</name>
<dbReference type="OrthoDB" id="289126at2"/>
<accession>A0A5C6E809</accession>
<dbReference type="RefSeq" id="WP_146599799.1">
    <property type="nucleotide sequence ID" value="NZ_SJPY01000003.1"/>
</dbReference>
<evidence type="ECO:0000313" key="5">
    <source>
        <dbReference type="Proteomes" id="UP000315471"/>
    </source>
</evidence>
<evidence type="ECO:0000313" key="4">
    <source>
        <dbReference type="EMBL" id="TWU43359.1"/>
    </source>
</evidence>
<evidence type="ECO:0000256" key="1">
    <source>
        <dbReference type="SAM" id="Phobius"/>
    </source>
</evidence>
<protein>
    <recommendedName>
        <fullName evidence="6">DUF1553 domain-containing protein</fullName>
    </recommendedName>
</protein>
<evidence type="ECO:0000259" key="2">
    <source>
        <dbReference type="Pfam" id="PF07583"/>
    </source>
</evidence>
<dbReference type="PANTHER" id="PTHR35889:SF3">
    <property type="entry name" value="F-BOX DOMAIN-CONTAINING PROTEIN"/>
    <property type="match status" value="1"/>
</dbReference>
<sequence length="609" mass="68837">MARIPNAANTTNRIDPLWIFSFLMLLTATAIGVVLYNVVSPVADSGDAVIRATSPAVMMASPTESMNLRNASSFVPSKSSLNEIANSQSGKSLAAEMPKEFSDLGEHDADWINDPFESDLPIHSHNSLDDLIFLNLINRKIEPAKLCSDAVFLRRVYIDTLGTLPTADEARSFLDDTDPDKRNKLIDTVLEREEFSIYLTMRLCDLLRVKAEFPINLWPNAAQAYHRWIHQAIRSNMPADEFAHRLLTSSGSNFRTPQVNFYRAMQSKEPKAIAQTVALTFLCERAEKWPDQRLAGMAQFFSQVGFKPTGEWKEEIVYFDPRKNKENALNQSTHAIYPNGVSVNIPAGIDPRIVFADWLTDNRNPWFARAFANRIWYWLMNRGIVDPPDDIRPDNPPSNHALLNQLADEFVAANYDIRFLYRLILRSNAYQLSCIPQSNDSLAGVHFAYHLTRRHDAEVLIDGICQITDTHEMYMSIIPEPFTFLPDNQRAIALPDGSITSSFLETFGRPARDSGLMMERNNELNAGQALHLLNSNHIRNKLKKGQGINRLLQSASDPSEKAELLYLAILSRRPSEGERTVAEPLCRSSQGTRDLAWALINTDEFIFQH</sequence>
<feature type="domain" description="DUF1549" evidence="2">
    <location>
        <begin position="128"/>
        <end position="273"/>
    </location>
</feature>
<dbReference type="EMBL" id="SJPY01000003">
    <property type="protein sequence ID" value="TWU43359.1"/>
    <property type="molecule type" value="Genomic_DNA"/>
</dbReference>
<dbReference type="AlphaFoldDB" id="A0A5C6E809"/>
<reference evidence="4 5" key="1">
    <citation type="submission" date="2019-02" db="EMBL/GenBank/DDBJ databases">
        <title>Deep-cultivation of Planctomycetes and their phenomic and genomic characterization uncovers novel biology.</title>
        <authorList>
            <person name="Wiegand S."/>
            <person name="Jogler M."/>
            <person name="Boedeker C."/>
            <person name="Pinto D."/>
            <person name="Vollmers J."/>
            <person name="Rivas-Marin E."/>
            <person name="Kohn T."/>
            <person name="Peeters S.H."/>
            <person name="Heuer A."/>
            <person name="Rast P."/>
            <person name="Oberbeckmann S."/>
            <person name="Bunk B."/>
            <person name="Jeske O."/>
            <person name="Meyerdierks A."/>
            <person name="Storesund J.E."/>
            <person name="Kallscheuer N."/>
            <person name="Luecker S."/>
            <person name="Lage O.M."/>
            <person name="Pohl T."/>
            <person name="Merkel B.J."/>
            <person name="Hornburger P."/>
            <person name="Mueller R.-W."/>
            <person name="Bruemmer F."/>
            <person name="Labrenz M."/>
            <person name="Spormann A.M."/>
            <person name="Op Den Camp H."/>
            <person name="Overmann J."/>
            <person name="Amann R."/>
            <person name="Jetten M.S.M."/>
            <person name="Mascher T."/>
            <person name="Medema M.H."/>
            <person name="Devos D.P."/>
            <person name="Kaster A.-K."/>
            <person name="Ovreas L."/>
            <person name="Rohde M."/>
            <person name="Galperin M.Y."/>
            <person name="Jogler C."/>
        </authorList>
    </citation>
    <scope>NUCLEOTIDE SEQUENCE [LARGE SCALE GENOMIC DNA]</scope>
    <source>
        <strain evidence="4 5">Q31b</strain>
    </source>
</reference>
<organism evidence="4 5">
    <name type="scientific">Novipirellula aureliae</name>
    <dbReference type="NCBI Taxonomy" id="2527966"/>
    <lineage>
        <taxon>Bacteria</taxon>
        <taxon>Pseudomonadati</taxon>
        <taxon>Planctomycetota</taxon>
        <taxon>Planctomycetia</taxon>
        <taxon>Pirellulales</taxon>
        <taxon>Pirellulaceae</taxon>
        <taxon>Novipirellula</taxon>
    </lineage>
</organism>
<keyword evidence="5" id="KW-1185">Reference proteome</keyword>
<comment type="caution">
    <text evidence="4">The sequence shown here is derived from an EMBL/GenBank/DDBJ whole genome shotgun (WGS) entry which is preliminary data.</text>
</comment>
<gene>
    <name evidence="4" type="ORF">Q31b_23980</name>
</gene>
<dbReference type="PANTHER" id="PTHR35889">
    <property type="entry name" value="CYCLOINULO-OLIGOSACCHARIDE FRUCTANOTRANSFERASE-RELATED"/>
    <property type="match status" value="1"/>
</dbReference>
<dbReference type="InterPro" id="IPR011444">
    <property type="entry name" value="DUF1549"/>
</dbReference>
<proteinExistence type="predicted"/>
<keyword evidence="1" id="KW-1133">Transmembrane helix</keyword>
<feature type="transmembrane region" description="Helical" evidence="1">
    <location>
        <begin position="17"/>
        <end position="39"/>
    </location>
</feature>
<dbReference type="Pfam" id="PF07587">
    <property type="entry name" value="PSD1"/>
    <property type="match status" value="1"/>
</dbReference>
<keyword evidence="1" id="KW-0812">Transmembrane</keyword>
<dbReference type="Proteomes" id="UP000315471">
    <property type="component" value="Unassembled WGS sequence"/>
</dbReference>
<evidence type="ECO:0000259" key="3">
    <source>
        <dbReference type="Pfam" id="PF07587"/>
    </source>
</evidence>
<evidence type="ECO:0008006" key="6">
    <source>
        <dbReference type="Google" id="ProtNLM"/>
    </source>
</evidence>
<keyword evidence="1" id="KW-0472">Membrane</keyword>
<feature type="domain" description="DUF1553" evidence="3">
    <location>
        <begin position="352"/>
        <end position="583"/>
    </location>
</feature>
<dbReference type="InterPro" id="IPR022655">
    <property type="entry name" value="DUF1553"/>
</dbReference>
<dbReference type="Pfam" id="PF07583">
    <property type="entry name" value="PSCyt2"/>
    <property type="match status" value="1"/>
</dbReference>